<dbReference type="Proteomes" id="UP000322454">
    <property type="component" value="Unassembled WGS sequence"/>
</dbReference>
<dbReference type="AlphaFoldDB" id="A0A520XG34"/>
<evidence type="ECO:0000313" key="2">
    <source>
        <dbReference type="EMBL" id="RZV40144.1"/>
    </source>
</evidence>
<keyword evidence="1" id="KW-0472">Membrane</keyword>
<sequence length="250" mass="28719">MNNDDFDGMFNQGSGTPGVMMPEKKKKVLTFMEVIDQVQKWRAIELEGVKLQTDRFTYKDRLEYMNVGMKHGSFELLFTLLLFPLLAFIIPDYVYFFTGHPIGLFKQVLLISVALLPLIAYLMLCLTLASLYTGRITKIAILSLLTGRTVMIGLIGGFSIVVFYLLYKLSGFVSIGHYFVTFFSWAKFIDRSLPQKRVYYSLLFYKLIRPSFFDLMVKSALVYGISAFIPLFTVGCKAWYIKYTCKSKKS</sequence>
<name>A0A520XG34_9DELT</name>
<comment type="caution">
    <text evidence="2">The sequence shown here is derived from an EMBL/GenBank/DDBJ whole genome shotgun (WGS) entry which is preliminary data.</text>
</comment>
<proteinExistence type="predicted"/>
<evidence type="ECO:0000256" key="1">
    <source>
        <dbReference type="SAM" id="Phobius"/>
    </source>
</evidence>
<feature type="transmembrane region" description="Helical" evidence="1">
    <location>
        <begin position="108"/>
        <end position="132"/>
    </location>
</feature>
<accession>A0A520XG34</accession>
<feature type="transmembrane region" description="Helical" evidence="1">
    <location>
        <begin position="139"/>
        <end position="163"/>
    </location>
</feature>
<feature type="transmembrane region" description="Helical" evidence="1">
    <location>
        <begin position="221"/>
        <end position="240"/>
    </location>
</feature>
<organism evidence="2 3">
    <name type="scientific">Candidatus Acidulodesulfobacterium acidiphilum</name>
    <dbReference type="NCBI Taxonomy" id="2597224"/>
    <lineage>
        <taxon>Bacteria</taxon>
        <taxon>Deltaproteobacteria</taxon>
        <taxon>Candidatus Acidulodesulfobacterales</taxon>
        <taxon>Candidatus Acidulodesulfobacterium</taxon>
    </lineage>
</organism>
<dbReference type="EMBL" id="SHMQ01000002">
    <property type="protein sequence ID" value="RZV40144.1"/>
    <property type="molecule type" value="Genomic_DNA"/>
</dbReference>
<protein>
    <submittedName>
        <fullName evidence="2">Uncharacterized protein</fullName>
    </submittedName>
</protein>
<reference evidence="2 3" key="1">
    <citation type="submission" date="2019-01" db="EMBL/GenBank/DDBJ databases">
        <title>Insights into ecological role of a new deltaproteobacterial order Candidatus Sinidesulfobacterales (Sva0485) by metagenomics and metatranscriptomics.</title>
        <authorList>
            <person name="Tan S."/>
            <person name="Liu J."/>
            <person name="Fang Y."/>
            <person name="Hedlund B."/>
            <person name="Lian Z.-H."/>
            <person name="Huang L.-Y."/>
            <person name="Li J.-T."/>
            <person name="Huang L.-N."/>
            <person name="Li W.-J."/>
            <person name="Jiang H.-C."/>
            <person name="Dong H.-L."/>
            <person name="Shu W.-S."/>
        </authorList>
    </citation>
    <scope>NUCLEOTIDE SEQUENCE [LARGE SCALE GENOMIC DNA]</scope>
    <source>
        <strain evidence="2">AP4</strain>
    </source>
</reference>
<evidence type="ECO:0000313" key="3">
    <source>
        <dbReference type="Proteomes" id="UP000322454"/>
    </source>
</evidence>
<feature type="transmembrane region" description="Helical" evidence="1">
    <location>
        <begin position="74"/>
        <end position="96"/>
    </location>
</feature>
<keyword evidence="1" id="KW-1133">Transmembrane helix</keyword>
<keyword evidence="1" id="KW-0812">Transmembrane</keyword>
<gene>
    <name evidence="2" type="ORF">EVJ48_01255</name>
</gene>